<dbReference type="GO" id="GO:0010181">
    <property type="term" value="F:FMN binding"/>
    <property type="evidence" value="ECO:0007669"/>
    <property type="project" value="InterPro"/>
</dbReference>
<proteinExistence type="inferred from homology"/>
<evidence type="ECO:0000256" key="2">
    <source>
        <dbReference type="ARBA" id="ARBA00005267"/>
    </source>
</evidence>
<dbReference type="NCBIfam" id="TIGR01752">
    <property type="entry name" value="flav_long"/>
    <property type="match status" value="1"/>
</dbReference>
<dbReference type="InterPro" id="IPR010086">
    <property type="entry name" value="Flavodoxin_lc"/>
</dbReference>
<comment type="similarity">
    <text evidence="2">Belongs to the flavodoxin family.</text>
</comment>
<name>A0A448YWW3_9STRA</name>
<keyword evidence="10" id="KW-1185">Reference proteome</keyword>
<dbReference type="NCBIfam" id="NF006738">
    <property type="entry name" value="PRK09267.1-4"/>
    <property type="match status" value="1"/>
</dbReference>
<organism evidence="9 10">
    <name type="scientific">Pseudo-nitzschia multistriata</name>
    <dbReference type="NCBI Taxonomy" id="183589"/>
    <lineage>
        <taxon>Eukaryota</taxon>
        <taxon>Sar</taxon>
        <taxon>Stramenopiles</taxon>
        <taxon>Ochrophyta</taxon>
        <taxon>Bacillariophyta</taxon>
        <taxon>Bacillariophyceae</taxon>
        <taxon>Bacillariophycidae</taxon>
        <taxon>Bacillariales</taxon>
        <taxon>Bacillariaceae</taxon>
        <taxon>Pseudo-nitzschia</taxon>
    </lineage>
</organism>
<feature type="domain" description="Flavodoxin-like" evidence="8">
    <location>
        <begin position="36"/>
        <end position="199"/>
    </location>
</feature>
<sequence length="204" mass="21886">MFARNAIVLAAVLASTEAFAPVSRVNTASTTALEAATIWYSTSTGNTETVAQYIADAAGGLDINDIGDASDDEITGSDGLIIGAPTWHTGADEQRSGTSWDDWLYDTLPSLDLDGKKVAIFGVGDQQSYGDNYCDAAGELYDLFTAKGAKVFGFTSQDGYDHVESKAVYDGKFCGLMCDEDNQYDLSEDRSKAWVAQLKDEGFF</sequence>
<gene>
    <name evidence="9" type="ORF">PSNMU_V1.4_AUG-EV-PASAV3_0009940</name>
</gene>
<evidence type="ECO:0000256" key="3">
    <source>
        <dbReference type="ARBA" id="ARBA00022448"/>
    </source>
</evidence>
<evidence type="ECO:0000256" key="1">
    <source>
        <dbReference type="ARBA" id="ARBA00001917"/>
    </source>
</evidence>
<evidence type="ECO:0000256" key="7">
    <source>
        <dbReference type="SAM" id="SignalP"/>
    </source>
</evidence>
<feature type="signal peptide" evidence="7">
    <location>
        <begin position="1"/>
        <end position="18"/>
    </location>
</feature>
<protein>
    <recommendedName>
        <fullName evidence="8">Flavodoxin-like domain-containing protein</fullName>
    </recommendedName>
</protein>
<accession>A0A448YWW3</accession>
<evidence type="ECO:0000313" key="10">
    <source>
        <dbReference type="Proteomes" id="UP000291116"/>
    </source>
</evidence>
<dbReference type="AlphaFoldDB" id="A0A448YWW3"/>
<dbReference type="PROSITE" id="PS50902">
    <property type="entry name" value="FLAVODOXIN_LIKE"/>
    <property type="match status" value="1"/>
</dbReference>
<dbReference type="EMBL" id="CAACVS010000024">
    <property type="protein sequence ID" value="VEU34292.1"/>
    <property type="molecule type" value="Genomic_DNA"/>
</dbReference>
<evidence type="ECO:0000256" key="6">
    <source>
        <dbReference type="ARBA" id="ARBA00022982"/>
    </source>
</evidence>
<dbReference type="InterPro" id="IPR008254">
    <property type="entry name" value="Flavodoxin/NO_synth"/>
</dbReference>
<evidence type="ECO:0000256" key="5">
    <source>
        <dbReference type="ARBA" id="ARBA00022643"/>
    </source>
</evidence>
<dbReference type="SUPFAM" id="SSF52218">
    <property type="entry name" value="Flavoproteins"/>
    <property type="match status" value="1"/>
</dbReference>
<feature type="chain" id="PRO_5019417071" description="Flavodoxin-like domain-containing protein" evidence="7">
    <location>
        <begin position="19"/>
        <end position="204"/>
    </location>
</feature>
<keyword evidence="6" id="KW-0249">Electron transport</keyword>
<dbReference type="PIRSF" id="PIRSF038996">
    <property type="entry name" value="FldA"/>
    <property type="match status" value="1"/>
</dbReference>
<keyword evidence="3" id="KW-0813">Transport</keyword>
<dbReference type="PANTHER" id="PTHR42809:SF1">
    <property type="entry name" value="FLAVODOXIN 1"/>
    <property type="match status" value="1"/>
</dbReference>
<dbReference type="Pfam" id="PF00258">
    <property type="entry name" value="Flavodoxin_1"/>
    <property type="match status" value="1"/>
</dbReference>
<reference evidence="9 10" key="1">
    <citation type="submission" date="2019-01" db="EMBL/GenBank/DDBJ databases">
        <authorList>
            <person name="Ferrante I. M."/>
        </authorList>
    </citation>
    <scope>NUCLEOTIDE SEQUENCE [LARGE SCALE GENOMIC DNA]</scope>
    <source>
        <strain evidence="9 10">B856</strain>
    </source>
</reference>
<evidence type="ECO:0000256" key="4">
    <source>
        <dbReference type="ARBA" id="ARBA00022630"/>
    </source>
</evidence>
<keyword evidence="4" id="KW-0285">Flavoprotein</keyword>
<dbReference type="Gene3D" id="3.40.50.360">
    <property type="match status" value="1"/>
</dbReference>
<dbReference type="OrthoDB" id="528439at2759"/>
<dbReference type="Proteomes" id="UP000291116">
    <property type="component" value="Unassembled WGS sequence"/>
</dbReference>
<keyword evidence="5" id="KW-0288">FMN</keyword>
<evidence type="ECO:0000259" key="8">
    <source>
        <dbReference type="PROSITE" id="PS50902"/>
    </source>
</evidence>
<comment type="cofactor">
    <cofactor evidence="1">
        <name>FMN</name>
        <dbReference type="ChEBI" id="CHEBI:58210"/>
    </cofactor>
</comment>
<evidence type="ECO:0000313" key="9">
    <source>
        <dbReference type="EMBL" id="VEU34292.1"/>
    </source>
</evidence>
<dbReference type="PANTHER" id="PTHR42809">
    <property type="entry name" value="FLAVODOXIN 2"/>
    <property type="match status" value="1"/>
</dbReference>
<keyword evidence="7" id="KW-0732">Signal</keyword>
<dbReference type="InterPro" id="IPR050619">
    <property type="entry name" value="Flavodoxin"/>
</dbReference>
<dbReference type="InterPro" id="IPR029039">
    <property type="entry name" value="Flavoprotein-like_sf"/>
</dbReference>